<accession>A0ACC2N8H8</accession>
<comment type="caution">
    <text evidence="1">The sequence shown here is derived from an EMBL/GenBank/DDBJ whole genome shotgun (WGS) entry which is preliminary data.</text>
</comment>
<gene>
    <name evidence="1" type="ORF">QAD02_008663</name>
</gene>
<dbReference type="Proteomes" id="UP001239111">
    <property type="component" value="Chromosome 4"/>
</dbReference>
<protein>
    <submittedName>
        <fullName evidence="1">Uncharacterized protein</fullName>
    </submittedName>
</protein>
<organism evidence="1 2">
    <name type="scientific">Eretmocerus hayati</name>
    <dbReference type="NCBI Taxonomy" id="131215"/>
    <lineage>
        <taxon>Eukaryota</taxon>
        <taxon>Metazoa</taxon>
        <taxon>Ecdysozoa</taxon>
        <taxon>Arthropoda</taxon>
        <taxon>Hexapoda</taxon>
        <taxon>Insecta</taxon>
        <taxon>Pterygota</taxon>
        <taxon>Neoptera</taxon>
        <taxon>Endopterygota</taxon>
        <taxon>Hymenoptera</taxon>
        <taxon>Apocrita</taxon>
        <taxon>Proctotrupomorpha</taxon>
        <taxon>Chalcidoidea</taxon>
        <taxon>Aphelinidae</taxon>
        <taxon>Aphelininae</taxon>
        <taxon>Eretmocerus</taxon>
    </lineage>
</organism>
<proteinExistence type="predicted"/>
<evidence type="ECO:0000313" key="2">
    <source>
        <dbReference type="Proteomes" id="UP001239111"/>
    </source>
</evidence>
<keyword evidence="2" id="KW-1185">Reference proteome</keyword>
<sequence>MYCSQKLVSIFSIVSLVFLNYCKANYSISEDFYMDEVRSLSEMPLKKLIKIKSTFARKSDLDRDSDARQSSAVSFPLAAPLRRVNPSSPIKRYEEWDDGGKDSKISKIFQLTITTLSFLAFGGYLITLIITAIKRKQNNEMMMMNPANVIFLSSLKKLKRPKRRIVIHDPAENNFSTDQLYTGMIMLSSDFSRNYY</sequence>
<reference evidence="1" key="1">
    <citation type="submission" date="2023-04" db="EMBL/GenBank/DDBJ databases">
        <title>A chromosome-level genome assembly of the parasitoid wasp Eretmocerus hayati.</title>
        <authorList>
            <person name="Zhong Y."/>
            <person name="Liu S."/>
            <person name="Liu Y."/>
        </authorList>
    </citation>
    <scope>NUCLEOTIDE SEQUENCE</scope>
    <source>
        <strain evidence="1">ZJU_SS_LIU_2023</strain>
    </source>
</reference>
<evidence type="ECO:0000313" key="1">
    <source>
        <dbReference type="EMBL" id="KAJ8667001.1"/>
    </source>
</evidence>
<name>A0ACC2N8H8_9HYME</name>
<dbReference type="EMBL" id="CM056744">
    <property type="protein sequence ID" value="KAJ8667001.1"/>
    <property type="molecule type" value="Genomic_DNA"/>
</dbReference>